<proteinExistence type="predicted"/>
<keyword evidence="1" id="KW-0472">Membrane</keyword>
<dbReference type="AlphaFoldDB" id="A0A0D0SH66"/>
<dbReference type="OrthoDB" id="2411880at2"/>
<protein>
    <submittedName>
        <fullName evidence="2">DUF4930 domain-containing protein</fullName>
    </submittedName>
    <submittedName>
        <fullName evidence="3">DUF4930 family protein</fullName>
    </submittedName>
</protein>
<dbReference type="Pfam" id="PF16284">
    <property type="entry name" value="DUF4930"/>
    <property type="match status" value="1"/>
</dbReference>
<accession>A0A0D0SH66</accession>
<evidence type="ECO:0000313" key="4">
    <source>
        <dbReference type="Proteomes" id="UP000283576"/>
    </source>
</evidence>
<keyword evidence="5" id="KW-1185">Reference proteome</keyword>
<sequence length="153" mass="17731">MRFIFSLIKNIIAVIAIIIIVFFALKYAPFLKDQEWNPVHNNRPPMSENAPPEGQLNGGQRYTLEENDLLNNVPLSQTKNMFNWINKKEFMSVSGIGRMGYNDKYLAGQRGDQFIIYKFGSDSIRVYKTEIEMQQDLNKLGQHIELRPPSSFE</sequence>
<evidence type="ECO:0000313" key="5">
    <source>
        <dbReference type="Proteomes" id="UP000321057"/>
    </source>
</evidence>
<dbReference type="GeneID" id="93845008"/>
<evidence type="ECO:0000313" key="3">
    <source>
        <dbReference type="EMBL" id="RIL44972.1"/>
    </source>
</evidence>
<dbReference type="EMBL" id="BKAX01000003">
    <property type="protein sequence ID" value="GEQ05334.1"/>
    <property type="molecule type" value="Genomic_DNA"/>
</dbReference>
<evidence type="ECO:0000313" key="2">
    <source>
        <dbReference type="EMBL" id="GEQ05334.1"/>
    </source>
</evidence>
<reference evidence="3 4" key="1">
    <citation type="journal article" date="2016" name="Front. Microbiol.">
        <title>Comprehensive Phylogenetic Analysis of Bovine Non-aureus Staphylococci Species Based on Whole-Genome Sequencing.</title>
        <authorList>
            <person name="Naushad S."/>
            <person name="Barkema H.W."/>
            <person name="Luby C."/>
            <person name="Condas L.A."/>
            <person name="Nobrega D.B."/>
            <person name="Carson D.A."/>
            <person name="De Buck J."/>
        </authorList>
    </citation>
    <scope>NUCLEOTIDE SEQUENCE [LARGE SCALE GENOMIC DNA]</scope>
    <source>
        <strain evidence="3 4">SNUC 1388</strain>
    </source>
</reference>
<dbReference type="Proteomes" id="UP000283576">
    <property type="component" value="Unassembled WGS sequence"/>
</dbReference>
<keyword evidence="1" id="KW-1133">Transmembrane helix</keyword>
<organism evidence="3 4">
    <name type="scientific">Staphylococcus gallinarum</name>
    <dbReference type="NCBI Taxonomy" id="1293"/>
    <lineage>
        <taxon>Bacteria</taxon>
        <taxon>Bacillati</taxon>
        <taxon>Bacillota</taxon>
        <taxon>Bacilli</taxon>
        <taxon>Bacillales</taxon>
        <taxon>Staphylococcaceae</taxon>
        <taxon>Staphylococcus</taxon>
    </lineage>
</organism>
<gene>
    <name evidence="3" type="ORF">BUZ01_03035</name>
    <name evidence="2" type="ORF">SGA02_11620</name>
</gene>
<keyword evidence="1" id="KW-0812">Transmembrane</keyword>
<name>A0A0D0SH66_STAGA</name>
<evidence type="ECO:0000256" key="1">
    <source>
        <dbReference type="SAM" id="Phobius"/>
    </source>
</evidence>
<dbReference type="InterPro" id="IPR032561">
    <property type="entry name" value="DUF4930"/>
</dbReference>
<dbReference type="RefSeq" id="WP_042738491.1">
    <property type="nucleotide sequence ID" value="NZ_BKAX01000003.1"/>
</dbReference>
<feature type="transmembrane region" description="Helical" evidence="1">
    <location>
        <begin position="7"/>
        <end position="25"/>
    </location>
</feature>
<dbReference type="EMBL" id="QXRZ01000001">
    <property type="protein sequence ID" value="RIL44972.1"/>
    <property type="molecule type" value="Genomic_DNA"/>
</dbReference>
<reference evidence="2 5" key="2">
    <citation type="submission" date="2019-07" db="EMBL/GenBank/DDBJ databases">
        <title>Whole genome shotgun sequence of Staphylococcus gallinarum NBRC 109767.</title>
        <authorList>
            <person name="Hosoyama A."/>
            <person name="Uohara A."/>
            <person name="Ohji S."/>
            <person name="Ichikawa N."/>
        </authorList>
    </citation>
    <scope>NUCLEOTIDE SEQUENCE [LARGE SCALE GENOMIC DNA]</scope>
    <source>
        <strain evidence="2 5">NBRC 109767</strain>
    </source>
</reference>
<comment type="caution">
    <text evidence="3">The sequence shown here is derived from an EMBL/GenBank/DDBJ whole genome shotgun (WGS) entry which is preliminary data.</text>
</comment>
<dbReference type="Proteomes" id="UP000321057">
    <property type="component" value="Unassembled WGS sequence"/>
</dbReference>